<dbReference type="EMBL" id="GBXM01048303">
    <property type="protein sequence ID" value="JAH60274.1"/>
    <property type="molecule type" value="Transcribed_RNA"/>
</dbReference>
<reference evidence="1" key="2">
    <citation type="journal article" date="2015" name="Fish Shellfish Immunol.">
        <title>Early steps in the European eel (Anguilla anguilla)-Vibrio vulnificus interaction in the gills: Role of the RtxA13 toxin.</title>
        <authorList>
            <person name="Callol A."/>
            <person name="Pajuelo D."/>
            <person name="Ebbesson L."/>
            <person name="Teles M."/>
            <person name="MacKenzie S."/>
            <person name="Amaro C."/>
        </authorList>
    </citation>
    <scope>NUCLEOTIDE SEQUENCE</scope>
</reference>
<organism evidence="1">
    <name type="scientific">Anguilla anguilla</name>
    <name type="common">European freshwater eel</name>
    <name type="synonym">Muraena anguilla</name>
    <dbReference type="NCBI Taxonomy" id="7936"/>
    <lineage>
        <taxon>Eukaryota</taxon>
        <taxon>Metazoa</taxon>
        <taxon>Chordata</taxon>
        <taxon>Craniata</taxon>
        <taxon>Vertebrata</taxon>
        <taxon>Euteleostomi</taxon>
        <taxon>Actinopterygii</taxon>
        <taxon>Neopterygii</taxon>
        <taxon>Teleostei</taxon>
        <taxon>Anguilliformes</taxon>
        <taxon>Anguillidae</taxon>
        <taxon>Anguilla</taxon>
    </lineage>
</organism>
<name>A0A0E9U312_ANGAN</name>
<dbReference type="AlphaFoldDB" id="A0A0E9U312"/>
<proteinExistence type="predicted"/>
<sequence length="51" mass="5880">MSLIIYHDLEEVINCFHPRKKCLNADKKKCTHVTQNSHSGTISKRQAKTLL</sequence>
<evidence type="ECO:0000313" key="1">
    <source>
        <dbReference type="EMBL" id="JAH60274.1"/>
    </source>
</evidence>
<protein>
    <submittedName>
        <fullName evidence="1">Uncharacterized protein</fullName>
    </submittedName>
</protein>
<reference evidence="1" key="1">
    <citation type="submission" date="2014-11" db="EMBL/GenBank/DDBJ databases">
        <authorList>
            <person name="Amaro Gonzalez C."/>
        </authorList>
    </citation>
    <scope>NUCLEOTIDE SEQUENCE</scope>
</reference>
<accession>A0A0E9U312</accession>